<comment type="similarity">
    <text evidence="2">Belongs to the threonine aldolase family.</text>
</comment>
<keyword evidence="7" id="KW-1185">Reference proteome</keyword>
<dbReference type="Proteomes" id="UP000199019">
    <property type="component" value="Unassembled WGS sequence"/>
</dbReference>
<dbReference type="PANTHER" id="PTHR48097:SF9">
    <property type="entry name" value="L-THREONINE ALDOLASE"/>
    <property type="match status" value="1"/>
</dbReference>
<name>A0A1H9UI02_9MICO</name>
<organism evidence="6 7">
    <name type="scientific">Pedococcus cremeus</name>
    <dbReference type="NCBI Taxonomy" id="587636"/>
    <lineage>
        <taxon>Bacteria</taxon>
        <taxon>Bacillati</taxon>
        <taxon>Actinomycetota</taxon>
        <taxon>Actinomycetes</taxon>
        <taxon>Micrococcales</taxon>
        <taxon>Intrasporangiaceae</taxon>
        <taxon>Pedococcus</taxon>
    </lineage>
</organism>
<reference evidence="7" key="1">
    <citation type="submission" date="2016-10" db="EMBL/GenBank/DDBJ databases">
        <authorList>
            <person name="Varghese N."/>
            <person name="Submissions S."/>
        </authorList>
    </citation>
    <scope>NUCLEOTIDE SEQUENCE [LARGE SCALE GENOMIC DNA]</scope>
    <source>
        <strain evidence="7">CGMCC 1.6963</strain>
    </source>
</reference>
<dbReference type="Gene3D" id="3.90.1150.10">
    <property type="entry name" value="Aspartate Aminotransferase, domain 1"/>
    <property type="match status" value="1"/>
</dbReference>
<dbReference type="GO" id="GO:0006567">
    <property type="term" value="P:L-threonine catabolic process"/>
    <property type="evidence" value="ECO:0007669"/>
    <property type="project" value="TreeGrafter"/>
</dbReference>
<feature type="domain" description="Aromatic amino acid beta-eliminating lyase/threonine aldolase" evidence="5">
    <location>
        <begin position="61"/>
        <end position="318"/>
    </location>
</feature>
<dbReference type="Gene3D" id="3.40.640.10">
    <property type="entry name" value="Type I PLP-dependent aspartate aminotransferase-like (Major domain)"/>
    <property type="match status" value="1"/>
</dbReference>
<dbReference type="AlphaFoldDB" id="A0A1H9UI02"/>
<evidence type="ECO:0000256" key="4">
    <source>
        <dbReference type="SAM" id="MobiDB-lite"/>
    </source>
</evidence>
<dbReference type="InterPro" id="IPR015422">
    <property type="entry name" value="PyrdxlP-dep_Trfase_small"/>
</dbReference>
<sequence>MPSEPTTTDHAATAAPDLDAPDLASPDLAARRAVARRGCTRWLVGHGDVTPQAWLEEVADAATEQDLDRYGEGGEVEALEREVAELLGMPAAAFMPSGVMAQQTALRSWVERSPTDAVAVHGLSHFVLHELDALPELHRLRVQQLTAEPRPATVADLDALPGPLAALSLELPLRDAGYLLPSWEELVAFSSRAREREVPLHLDGARLWESQPFYGRPLHEVAGLADSVYVSFYKGLGGLAGAALAGPEDLVAQARRWRTRHGGTLFTLLPYAVAARHGLATRLPRMAGYVERARELAAGLAAVEGVRVLPEPPHTNAFRLFADAPVEALEAVALEVMERDRVALTPRWRASEVPGWSVTELTAGDATLDWPVADQVAALAALVGEARAR</sequence>
<protein>
    <submittedName>
        <fullName evidence="6">L-threonine aldolase</fullName>
    </submittedName>
</protein>
<feature type="region of interest" description="Disordered" evidence="4">
    <location>
        <begin position="1"/>
        <end position="24"/>
    </location>
</feature>
<comment type="cofactor">
    <cofactor evidence="1">
        <name>pyridoxal 5'-phosphate</name>
        <dbReference type="ChEBI" id="CHEBI:597326"/>
    </cofactor>
</comment>
<evidence type="ECO:0000256" key="3">
    <source>
        <dbReference type="ARBA" id="ARBA00022898"/>
    </source>
</evidence>
<accession>A0A1H9UI02</accession>
<evidence type="ECO:0000256" key="1">
    <source>
        <dbReference type="ARBA" id="ARBA00001933"/>
    </source>
</evidence>
<dbReference type="SUPFAM" id="SSF53383">
    <property type="entry name" value="PLP-dependent transferases"/>
    <property type="match status" value="1"/>
</dbReference>
<evidence type="ECO:0000313" key="6">
    <source>
        <dbReference type="EMBL" id="SES08814.1"/>
    </source>
</evidence>
<dbReference type="InterPro" id="IPR015424">
    <property type="entry name" value="PyrdxlP-dep_Trfase"/>
</dbReference>
<dbReference type="Pfam" id="PF01212">
    <property type="entry name" value="Beta_elim_lyase"/>
    <property type="match status" value="1"/>
</dbReference>
<dbReference type="InterPro" id="IPR015421">
    <property type="entry name" value="PyrdxlP-dep_Trfase_major"/>
</dbReference>
<dbReference type="EMBL" id="FOHB01000003">
    <property type="protein sequence ID" value="SES08814.1"/>
    <property type="molecule type" value="Genomic_DNA"/>
</dbReference>
<dbReference type="STRING" id="587636.SAMN05216199_1923"/>
<keyword evidence="3" id="KW-0663">Pyridoxal phosphate</keyword>
<dbReference type="GO" id="GO:0006545">
    <property type="term" value="P:glycine biosynthetic process"/>
    <property type="evidence" value="ECO:0007669"/>
    <property type="project" value="TreeGrafter"/>
</dbReference>
<gene>
    <name evidence="6" type="ORF">SAMN05216199_1923</name>
</gene>
<dbReference type="RefSeq" id="WP_177180291.1">
    <property type="nucleotide sequence ID" value="NZ_FOHB01000003.1"/>
</dbReference>
<evidence type="ECO:0000313" key="7">
    <source>
        <dbReference type="Proteomes" id="UP000199019"/>
    </source>
</evidence>
<dbReference type="InterPro" id="IPR001597">
    <property type="entry name" value="ArAA_b-elim_lyase/Thr_aldolase"/>
</dbReference>
<dbReference type="GO" id="GO:0005829">
    <property type="term" value="C:cytosol"/>
    <property type="evidence" value="ECO:0007669"/>
    <property type="project" value="TreeGrafter"/>
</dbReference>
<evidence type="ECO:0000259" key="5">
    <source>
        <dbReference type="Pfam" id="PF01212"/>
    </source>
</evidence>
<proteinExistence type="inferred from homology"/>
<dbReference type="GO" id="GO:0008732">
    <property type="term" value="F:L-allo-threonine aldolase activity"/>
    <property type="evidence" value="ECO:0007669"/>
    <property type="project" value="TreeGrafter"/>
</dbReference>
<evidence type="ECO:0000256" key="2">
    <source>
        <dbReference type="ARBA" id="ARBA00006966"/>
    </source>
</evidence>
<dbReference type="PANTHER" id="PTHR48097">
    <property type="entry name" value="L-THREONINE ALDOLASE-RELATED"/>
    <property type="match status" value="1"/>
</dbReference>